<dbReference type="GO" id="GO:0016874">
    <property type="term" value="F:ligase activity"/>
    <property type="evidence" value="ECO:0007669"/>
    <property type="project" value="UniProtKB-KW"/>
</dbReference>
<name>A0ABS2LUJ6_9ACTN</name>
<proteinExistence type="inferred from homology"/>
<keyword evidence="7" id="KW-1185">Reference proteome</keyword>
<dbReference type="SUPFAM" id="SSF51246">
    <property type="entry name" value="Rudiment single hybrid motif"/>
    <property type="match status" value="1"/>
</dbReference>
<dbReference type="InterPro" id="IPR000115">
    <property type="entry name" value="PRibGlycinamide_synth"/>
</dbReference>
<feature type="region of interest" description="Disordered" evidence="4">
    <location>
        <begin position="1"/>
        <end position="20"/>
    </location>
</feature>
<keyword evidence="6" id="KW-0436">Ligase</keyword>
<feature type="compositionally biased region" description="Basic and acidic residues" evidence="4">
    <location>
        <begin position="8"/>
        <end position="19"/>
    </location>
</feature>
<dbReference type="PANTHER" id="PTHR43472">
    <property type="entry name" value="PHOSPHORIBOSYLAMINE--GLYCINE LIGASE"/>
    <property type="match status" value="1"/>
</dbReference>
<dbReference type="SMART" id="SM01210">
    <property type="entry name" value="GARS_C"/>
    <property type="match status" value="1"/>
</dbReference>
<dbReference type="Proteomes" id="UP000764837">
    <property type="component" value="Unassembled WGS sequence"/>
</dbReference>
<evidence type="ECO:0000313" key="6">
    <source>
        <dbReference type="EMBL" id="MBM7491838.1"/>
    </source>
</evidence>
<sequence>MARRQRRDRGARLRGRYPDAPRTGDVITGADRLGIIHAGTARPASDGALLSAGGRVLCGTATGPDLASARDAAYALVDGVGLAGSQHRIDIAAAAIEGRITIPG</sequence>
<evidence type="ECO:0000256" key="3">
    <source>
        <dbReference type="ARBA" id="ARBA00042864"/>
    </source>
</evidence>
<dbReference type="PANTHER" id="PTHR43472:SF1">
    <property type="entry name" value="PHOSPHORIBOSYLAMINE--GLYCINE LIGASE, CHLOROPLASTIC"/>
    <property type="match status" value="1"/>
</dbReference>
<evidence type="ECO:0000256" key="1">
    <source>
        <dbReference type="ARBA" id="ARBA00038345"/>
    </source>
</evidence>
<evidence type="ECO:0000259" key="5">
    <source>
        <dbReference type="SMART" id="SM01210"/>
    </source>
</evidence>
<comment type="similarity">
    <text evidence="1">Belongs to the GARS family.</text>
</comment>
<dbReference type="Pfam" id="PF02843">
    <property type="entry name" value="GARS_C"/>
    <property type="match status" value="1"/>
</dbReference>
<reference evidence="6 7" key="1">
    <citation type="submission" date="2021-01" db="EMBL/GenBank/DDBJ databases">
        <title>Sequencing the genomes of 1000 actinobacteria strains.</title>
        <authorList>
            <person name="Klenk H.-P."/>
        </authorList>
    </citation>
    <scope>NUCLEOTIDE SEQUENCE [LARGE SCALE GENOMIC DNA]</scope>
    <source>
        <strain evidence="6 7">DSM 100204</strain>
    </source>
</reference>
<comment type="caution">
    <text evidence="6">The sequence shown here is derived from an EMBL/GenBank/DDBJ whole genome shotgun (WGS) entry which is preliminary data.</text>
</comment>
<dbReference type="InterPro" id="IPR020560">
    <property type="entry name" value="PRibGlycinamide_synth_C-dom"/>
</dbReference>
<protein>
    <recommendedName>
        <fullName evidence="2">Glycinamide ribonucleotide synthetase</fullName>
    </recommendedName>
    <alternativeName>
        <fullName evidence="3">Phosphoribosylglycinamide synthetase</fullName>
    </alternativeName>
</protein>
<feature type="domain" description="Phosphoribosylglycinamide synthetase C-domain" evidence="5">
    <location>
        <begin position="17"/>
        <end position="96"/>
    </location>
</feature>
<evidence type="ECO:0000256" key="2">
    <source>
        <dbReference type="ARBA" id="ARBA00042242"/>
    </source>
</evidence>
<dbReference type="InterPro" id="IPR011054">
    <property type="entry name" value="Rudment_hybrid_motif"/>
</dbReference>
<evidence type="ECO:0000313" key="7">
    <source>
        <dbReference type="Proteomes" id="UP000764837"/>
    </source>
</evidence>
<gene>
    <name evidence="6" type="ORF">JOD64_003060</name>
</gene>
<evidence type="ECO:0000256" key="4">
    <source>
        <dbReference type="SAM" id="MobiDB-lite"/>
    </source>
</evidence>
<dbReference type="Gene3D" id="3.90.600.10">
    <property type="entry name" value="Phosphoribosylglycinamide synthetase, C-terminal domain"/>
    <property type="match status" value="1"/>
</dbReference>
<dbReference type="InterPro" id="IPR037123">
    <property type="entry name" value="PRibGlycinamide_synth_C_sf"/>
</dbReference>
<accession>A0ABS2LUJ6</accession>
<dbReference type="EMBL" id="JAFBBP010000001">
    <property type="protein sequence ID" value="MBM7491838.1"/>
    <property type="molecule type" value="Genomic_DNA"/>
</dbReference>
<organism evidence="6 7">
    <name type="scientific">Micromonospora luteifusca</name>
    <dbReference type="NCBI Taxonomy" id="709860"/>
    <lineage>
        <taxon>Bacteria</taxon>
        <taxon>Bacillati</taxon>
        <taxon>Actinomycetota</taxon>
        <taxon>Actinomycetes</taxon>
        <taxon>Micromonosporales</taxon>
        <taxon>Micromonosporaceae</taxon>
        <taxon>Micromonospora</taxon>
    </lineage>
</organism>